<dbReference type="AlphaFoldDB" id="A0A940DGR0"/>
<accession>A0A940DGR0</accession>
<name>A0A940DGR0_9FIRM</name>
<protein>
    <recommendedName>
        <fullName evidence="4">DUF4836 family protein</fullName>
    </recommendedName>
</protein>
<proteinExistence type="predicted"/>
<organism evidence="2 3">
    <name type="scientific">Candidatus Stercoripulliclostridium pullicola</name>
    <dbReference type="NCBI Taxonomy" id="2840953"/>
    <lineage>
        <taxon>Bacteria</taxon>
        <taxon>Bacillati</taxon>
        <taxon>Bacillota</taxon>
        <taxon>Clostridia</taxon>
        <taxon>Eubacteriales</taxon>
        <taxon>Candidatus Stercoripulliclostridium</taxon>
    </lineage>
</organism>
<gene>
    <name evidence="2" type="ORF">IAB16_03785</name>
</gene>
<feature type="chain" id="PRO_5039446118" description="DUF4836 family protein" evidence="1">
    <location>
        <begin position="24"/>
        <end position="807"/>
    </location>
</feature>
<feature type="signal peptide" evidence="1">
    <location>
        <begin position="1"/>
        <end position="23"/>
    </location>
</feature>
<sequence length="807" mass="91439">MSRHLKKLLVMLVFAVLLVCVLAACDPVDAPYQDKYPILENPDNDQWIDHTTKDQAIDRAVDSMENLLTHLDSDVVSTTGYYVGANVTINTETGSAFILNLQANLYTYPYEIKDENGNVILDPDTGLPLVDEEALAKHNDLIRYSDIILEWYDGSTNEMLIGFYFDGINPNSADAGNDLYLNLQGSKRIFEDFGNSVLYQQLVRLITNFNLETVIGSVSEDGTADQSFQSLRDALDLAITNNYKQTLNGDEATIFFNNVNLNTLREDITDFVQGIFSPYEDKLDPLSNKYLGFLLSTLGNTSFVTINSDMQFVMTPDENINKEIMTALILDVSGDSEVSHTDPVLGTVRETVPYTAHIAAEYSVRVSTNIVFDKEGYTLYDYGNYEYTGDMYIPMLNLELDVLLRTDMNEIDNSINKVFMQCRDLATDDLIIGLYYANELTYIDVQGLQDLYGGVKIEDIGLPKAYRGGFDLADTLAQLFDFVDTYIVIAVDNILYGESASEDGESQYETITSTIIANMESTMKDENDPSSRATIQIKVDFELIRTILSETSETGVDYTTEQLILLINQQFNIDIESIAAILGISVEELLEKSYFYLTYDVDAYSIRLELYTTAEMTEDQIEQQGPTLIMRLDLYPQHIGEYVKIVFPSFDGFKPLEDVMTYSGYLEGQFIFAATEEVDLSQLFGSFMGDESGLNTPFILPDAADIYFTLYYDQYIREQILANGRWTRSTRSAFSLYLYMVVQDQVTPLARVYANDVSLNTADPVEELGYIWLDYICIEGMPKFKVREDHFVKGFYNYMGYDFDNED</sequence>
<evidence type="ECO:0000256" key="1">
    <source>
        <dbReference type="SAM" id="SignalP"/>
    </source>
</evidence>
<evidence type="ECO:0000313" key="3">
    <source>
        <dbReference type="Proteomes" id="UP000727857"/>
    </source>
</evidence>
<keyword evidence="1" id="KW-0732">Signal</keyword>
<dbReference type="EMBL" id="JADINF010000095">
    <property type="protein sequence ID" value="MBO8424116.1"/>
    <property type="molecule type" value="Genomic_DNA"/>
</dbReference>
<evidence type="ECO:0000313" key="2">
    <source>
        <dbReference type="EMBL" id="MBO8424116.1"/>
    </source>
</evidence>
<comment type="caution">
    <text evidence="2">The sequence shown here is derived from an EMBL/GenBank/DDBJ whole genome shotgun (WGS) entry which is preliminary data.</text>
</comment>
<dbReference type="Proteomes" id="UP000727857">
    <property type="component" value="Unassembled WGS sequence"/>
</dbReference>
<evidence type="ECO:0008006" key="4">
    <source>
        <dbReference type="Google" id="ProtNLM"/>
    </source>
</evidence>
<feature type="non-terminal residue" evidence="2">
    <location>
        <position position="807"/>
    </location>
</feature>
<reference evidence="2" key="2">
    <citation type="journal article" date="2021" name="PeerJ">
        <title>Extensive microbial diversity within the chicken gut microbiome revealed by metagenomics and culture.</title>
        <authorList>
            <person name="Gilroy R."/>
            <person name="Ravi A."/>
            <person name="Getino M."/>
            <person name="Pursley I."/>
            <person name="Horton D.L."/>
            <person name="Alikhan N.F."/>
            <person name="Baker D."/>
            <person name="Gharbi K."/>
            <person name="Hall N."/>
            <person name="Watson M."/>
            <person name="Adriaenssens E.M."/>
            <person name="Foster-Nyarko E."/>
            <person name="Jarju S."/>
            <person name="Secka A."/>
            <person name="Antonio M."/>
            <person name="Oren A."/>
            <person name="Chaudhuri R.R."/>
            <person name="La Ragione R."/>
            <person name="Hildebrand F."/>
            <person name="Pallen M.J."/>
        </authorList>
    </citation>
    <scope>NUCLEOTIDE SEQUENCE</scope>
    <source>
        <strain evidence="2">517</strain>
    </source>
</reference>
<reference evidence="2" key="1">
    <citation type="submission" date="2020-10" db="EMBL/GenBank/DDBJ databases">
        <authorList>
            <person name="Gilroy R."/>
        </authorList>
    </citation>
    <scope>NUCLEOTIDE SEQUENCE</scope>
    <source>
        <strain evidence="2">517</strain>
    </source>
</reference>
<dbReference type="PROSITE" id="PS51257">
    <property type="entry name" value="PROKAR_LIPOPROTEIN"/>
    <property type="match status" value="1"/>
</dbReference>